<accession>A0ABP3JCW0</accession>
<reference evidence="2" key="1">
    <citation type="journal article" date="2019" name="Int. J. Syst. Evol. Microbiol.">
        <title>The Global Catalogue of Microorganisms (GCM) 10K type strain sequencing project: providing services to taxonomists for standard genome sequencing and annotation.</title>
        <authorList>
            <consortium name="The Broad Institute Genomics Platform"/>
            <consortium name="The Broad Institute Genome Sequencing Center for Infectious Disease"/>
            <person name="Wu L."/>
            <person name="Ma J."/>
        </authorList>
    </citation>
    <scope>NUCLEOTIDE SEQUENCE [LARGE SCALE GENOMIC DNA]</scope>
    <source>
        <strain evidence="2">JCM 4805</strain>
    </source>
</reference>
<keyword evidence="2" id="KW-1185">Reference proteome</keyword>
<proteinExistence type="predicted"/>
<gene>
    <name evidence="1" type="ORF">GCM10010361_11670</name>
</gene>
<evidence type="ECO:0000313" key="2">
    <source>
        <dbReference type="Proteomes" id="UP001500909"/>
    </source>
</evidence>
<evidence type="ECO:0000313" key="1">
    <source>
        <dbReference type="EMBL" id="GAA0449301.1"/>
    </source>
</evidence>
<protein>
    <submittedName>
        <fullName evidence="1">Uncharacterized protein</fullName>
    </submittedName>
</protein>
<name>A0ABP3JCW0_9ACTN</name>
<sequence>MDGWWDRIKHHSLGWVGIRLAGRLAGRNRSLTVALPPQYMTRPSTLELWFTLAE</sequence>
<dbReference type="Proteomes" id="UP001500909">
    <property type="component" value="Unassembled WGS sequence"/>
</dbReference>
<organism evidence="1 2">
    <name type="scientific">Streptomyces olivaceiscleroticus</name>
    <dbReference type="NCBI Taxonomy" id="68245"/>
    <lineage>
        <taxon>Bacteria</taxon>
        <taxon>Bacillati</taxon>
        <taxon>Actinomycetota</taxon>
        <taxon>Actinomycetes</taxon>
        <taxon>Kitasatosporales</taxon>
        <taxon>Streptomycetaceae</taxon>
        <taxon>Streptomyces</taxon>
    </lineage>
</organism>
<comment type="caution">
    <text evidence="1">The sequence shown here is derived from an EMBL/GenBank/DDBJ whole genome shotgun (WGS) entry which is preliminary data.</text>
</comment>
<dbReference type="EMBL" id="BAAABY010000009">
    <property type="protein sequence ID" value="GAA0449301.1"/>
    <property type="molecule type" value="Genomic_DNA"/>
</dbReference>